<sequence length="135" mass="13795">MSDVYVLSAFLAAVIALVLFIAKFKVHPVATLFIVVVALGLALGMGGGSTIELITEGFGDTLASVGLLVIFGCVLGKLLELSGAALKIAESALKLFSEKKVPWAIALASSLIGIPLIADSAVIMLIPVVSMVAAQ</sequence>
<dbReference type="AlphaFoldDB" id="A0A9D1USZ2"/>
<keyword evidence="1" id="KW-0472">Membrane</keyword>
<dbReference type="Pfam" id="PF02447">
    <property type="entry name" value="GntP_permease"/>
    <property type="match status" value="1"/>
</dbReference>
<name>A0A9D1USZ2_9MICC</name>
<protein>
    <submittedName>
        <fullName evidence="2">GntP family permease</fullName>
    </submittedName>
</protein>
<feature type="transmembrane region" description="Helical" evidence="1">
    <location>
        <begin position="101"/>
        <end position="126"/>
    </location>
</feature>
<accession>A0A9D1USZ2</accession>
<dbReference type="Proteomes" id="UP000824151">
    <property type="component" value="Unassembled WGS sequence"/>
</dbReference>
<keyword evidence="1" id="KW-0812">Transmembrane</keyword>
<feature type="non-terminal residue" evidence="2">
    <location>
        <position position="135"/>
    </location>
</feature>
<keyword evidence="1" id="KW-1133">Transmembrane helix</keyword>
<dbReference type="GO" id="GO:0015128">
    <property type="term" value="F:gluconate transmembrane transporter activity"/>
    <property type="evidence" value="ECO:0007669"/>
    <property type="project" value="InterPro"/>
</dbReference>
<evidence type="ECO:0000256" key="1">
    <source>
        <dbReference type="SAM" id="Phobius"/>
    </source>
</evidence>
<proteinExistence type="predicted"/>
<feature type="transmembrane region" description="Helical" evidence="1">
    <location>
        <begin position="29"/>
        <end position="49"/>
    </location>
</feature>
<reference evidence="2" key="1">
    <citation type="journal article" date="2021" name="PeerJ">
        <title>Extensive microbial diversity within the chicken gut microbiome revealed by metagenomics and culture.</title>
        <authorList>
            <person name="Gilroy R."/>
            <person name="Ravi A."/>
            <person name="Getino M."/>
            <person name="Pursley I."/>
            <person name="Horton D.L."/>
            <person name="Alikhan N.F."/>
            <person name="Baker D."/>
            <person name="Gharbi K."/>
            <person name="Hall N."/>
            <person name="Watson M."/>
            <person name="Adriaenssens E.M."/>
            <person name="Foster-Nyarko E."/>
            <person name="Jarju S."/>
            <person name="Secka A."/>
            <person name="Antonio M."/>
            <person name="Oren A."/>
            <person name="Chaudhuri R.R."/>
            <person name="La Ragione R."/>
            <person name="Hildebrand F."/>
            <person name="Pallen M.J."/>
        </authorList>
    </citation>
    <scope>NUCLEOTIDE SEQUENCE</scope>
    <source>
        <strain evidence="2">ChiHejej3B27-3195</strain>
    </source>
</reference>
<evidence type="ECO:0000313" key="3">
    <source>
        <dbReference type="Proteomes" id="UP000824151"/>
    </source>
</evidence>
<organism evidence="2 3">
    <name type="scientific">Candidatus Nesterenkonia stercoripullorum</name>
    <dbReference type="NCBI Taxonomy" id="2838701"/>
    <lineage>
        <taxon>Bacteria</taxon>
        <taxon>Bacillati</taxon>
        <taxon>Actinomycetota</taxon>
        <taxon>Actinomycetes</taxon>
        <taxon>Micrococcales</taxon>
        <taxon>Micrococcaceae</taxon>
        <taxon>Nesterenkonia</taxon>
    </lineage>
</organism>
<gene>
    <name evidence="2" type="ORF">H9871_06725</name>
</gene>
<dbReference type="PANTHER" id="PTHR30354">
    <property type="entry name" value="GNT FAMILY GLUCONATE TRANSPORTER"/>
    <property type="match status" value="1"/>
</dbReference>
<dbReference type="EMBL" id="DXGD01000247">
    <property type="protein sequence ID" value="HIW99821.1"/>
    <property type="molecule type" value="Genomic_DNA"/>
</dbReference>
<feature type="transmembrane region" description="Helical" evidence="1">
    <location>
        <begin position="61"/>
        <end position="80"/>
    </location>
</feature>
<comment type="caution">
    <text evidence="2">The sequence shown here is derived from an EMBL/GenBank/DDBJ whole genome shotgun (WGS) entry which is preliminary data.</text>
</comment>
<dbReference type="InterPro" id="IPR003474">
    <property type="entry name" value="Glcn_transporter"/>
</dbReference>
<evidence type="ECO:0000313" key="2">
    <source>
        <dbReference type="EMBL" id="HIW99821.1"/>
    </source>
</evidence>
<reference evidence="2" key="2">
    <citation type="submission" date="2021-04" db="EMBL/GenBank/DDBJ databases">
        <authorList>
            <person name="Gilroy R."/>
        </authorList>
    </citation>
    <scope>NUCLEOTIDE SEQUENCE</scope>
    <source>
        <strain evidence="2">ChiHejej3B27-3195</strain>
    </source>
</reference>
<dbReference type="PANTHER" id="PTHR30354:SF11">
    <property type="entry name" value="PERMEASE"/>
    <property type="match status" value="1"/>
</dbReference>
<feature type="transmembrane region" description="Helical" evidence="1">
    <location>
        <begin position="6"/>
        <end position="22"/>
    </location>
</feature>
<dbReference type="GO" id="GO:0005886">
    <property type="term" value="C:plasma membrane"/>
    <property type="evidence" value="ECO:0007669"/>
    <property type="project" value="TreeGrafter"/>
</dbReference>